<dbReference type="PANTHER" id="PTHR33344">
    <property type="entry name" value="OS02G0761600 PROTEIN"/>
    <property type="match status" value="1"/>
</dbReference>
<dbReference type="RefSeq" id="XP_031405986.1">
    <property type="nucleotide sequence ID" value="XM_031550126.1"/>
</dbReference>
<gene>
    <name evidence="5" type="primary">LOC116214703</name>
    <name evidence="2" type="ORF">CDL15_Pgr014563</name>
</gene>
<dbReference type="AlphaFoldDB" id="A0A218WEW2"/>
<keyword evidence="1" id="KW-0472">Membrane</keyword>
<sequence length="326" mass="36885">MARDWANQGRGKLGCSYKRTTLIICAINIVVALYVLRSLYGSLYLYSSRDSYHAAKYTPEQIRKMEESVRIRKAAEPVELVKLAEKLKKQLHSEETAEVPQSLKQKISDEILQLLKGLNGNSNLTLQREVVESWRKGKLQEAKQLVSGITTVNSTFLPEEAGLLTKALGPKWEVLSEEIGLWIPIAVIHMEHNDRPEGEEEIEEEVLPGRPLPPECNAELHTDYDGAAVRWGLTHPKESAADCCQACLDQAKLAKPGQMKCNIWVYCPSETGCYSPDIYEHKQQECWLKYAEHPKQNFNDKYSEEYRNAHPTAPLVVPWVAGVVKV</sequence>
<keyword evidence="1" id="KW-0812">Transmembrane</keyword>
<dbReference type="EMBL" id="MTKT01004609">
    <property type="protein sequence ID" value="OWM70890.1"/>
    <property type="molecule type" value="Genomic_DNA"/>
</dbReference>
<evidence type="ECO:0000313" key="4">
    <source>
        <dbReference type="Proteomes" id="UP000515151"/>
    </source>
</evidence>
<dbReference type="OrthoDB" id="508259at2759"/>
<keyword evidence="1" id="KW-1133">Transmembrane helix</keyword>
<reference evidence="3" key="1">
    <citation type="journal article" date="2017" name="Plant J.">
        <title>The pomegranate (Punica granatum L.) genome and the genomics of punicalagin biosynthesis.</title>
        <authorList>
            <person name="Qin G."/>
            <person name="Xu C."/>
            <person name="Ming R."/>
            <person name="Tang H."/>
            <person name="Guyot R."/>
            <person name="Kramer E.M."/>
            <person name="Hu Y."/>
            <person name="Yi X."/>
            <person name="Qi Y."/>
            <person name="Xu X."/>
            <person name="Gao Z."/>
            <person name="Pan H."/>
            <person name="Jian J."/>
            <person name="Tian Y."/>
            <person name="Yue Z."/>
            <person name="Xu Y."/>
        </authorList>
    </citation>
    <scope>NUCLEOTIDE SEQUENCE [LARGE SCALE GENOMIC DNA]</scope>
    <source>
        <strain evidence="3">cv. Dabenzi</strain>
    </source>
</reference>
<dbReference type="Proteomes" id="UP000515151">
    <property type="component" value="Chromosome 7"/>
</dbReference>
<evidence type="ECO:0000313" key="3">
    <source>
        <dbReference type="Proteomes" id="UP000197138"/>
    </source>
</evidence>
<protein>
    <submittedName>
        <fullName evidence="5">Uncharacterized protein LOC116214703</fullName>
    </submittedName>
</protein>
<accession>A0A218WEW2</accession>
<dbReference type="GeneID" id="116214703"/>
<proteinExistence type="predicted"/>
<dbReference type="PANTHER" id="PTHR33344:SF1">
    <property type="entry name" value="OS06G0214100 PROTEIN"/>
    <property type="match status" value="1"/>
</dbReference>
<reference evidence="2" key="2">
    <citation type="submission" date="2017-06" db="EMBL/GenBank/DDBJ databases">
        <title>The pomegranate genome and the genomics of punicalagin biosynthesis.</title>
        <authorList>
            <person name="Xu C."/>
        </authorList>
    </citation>
    <scope>NUCLEOTIDE SEQUENCE [LARGE SCALE GENOMIC DNA]</scope>
    <source>
        <tissue evidence="2">Fresh leaf</tissue>
    </source>
</reference>
<reference evidence="5" key="4">
    <citation type="submission" date="2025-04" db="UniProtKB">
        <authorList>
            <consortium name="RefSeq"/>
        </authorList>
    </citation>
    <scope>IDENTIFICATION</scope>
    <source>
        <tissue evidence="5">Leaf</tissue>
    </source>
</reference>
<keyword evidence="4" id="KW-1185">Reference proteome</keyword>
<reference evidence="4" key="3">
    <citation type="journal article" date="2020" name="Plant Biotechnol. J.">
        <title>The pomegranate (Punica granatum L.) draft genome dissects genetic divergence between soft- and hard-seeded cultivars.</title>
        <authorList>
            <person name="Luo X."/>
            <person name="Li H."/>
            <person name="Wu Z."/>
            <person name="Yao W."/>
            <person name="Zhao P."/>
            <person name="Cao D."/>
            <person name="Yu H."/>
            <person name="Li K."/>
            <person name="Poudel K."/>
            <person name="Zhao D."/>
            <person name="Zhang F."/>
            <person name="Xia X."/>
            <person name="Chen L."/>
            <person name="Wang Q."/>
            <person name="Jing D."/>
            <person name="Cao S."/>
        </authorList>
    </citation>
    <scope>NUCLEOTIDE SEQUENCE [LARGE SCALE GENOMIC DNA]</scope>
</reference>
<feature type="transmembrane region" description="Helical" evidence="1">
    <location>
        <begin position="21"/>
        <end position="40"/>
    </location>
</feature>
<evidence type="ECO:0000256" key="1">
    <source>
        <dbReference type="SAM" id="Phobius"/>
    </source>
</evidence>
<evidence type="ECO:0000313" key="5">
    <source>
        <dbReference type="RefSeq" id="XP_031405986.1"/>
    </source>
</evidence>
<evidence type="ECO:0000313" key="2">
    <source>
        <dbReference type="EMBL" id="OWM70890.1"/>
    </source>
</evidence>
<organism evidence="2 3">
    <name type="scientific">Punica granatum</name>
    <name type="common">Pomegranate</name>
    <dbReference type="NCBI Taxonomy" id="22663"/>
    <lineage>
        <taxon>Eukaryota</taxon>
        <taxon>Viridiplantae</taxon>
        <taxon>Streptophyta</taxon>
        <taxon>Embryophyta</taxon>
        <taxon>Tracheophyta</taxon>
        <taxon>Spermatophyta</taxon>
        <taxon>Magnoliopsida</taxon>
        <taxon>eudicotyledons</taxon>
        <taxon>Gunneridae</taxon>
        <taxon>Pentapetalae</taxon>
        <taxon>rosids</taxon>
        <taxon>malvids</taxon>
        <taxon>Myrtales</taxon>
        <taxon>Lythraceae</taxon>
        <taxon>Punica</taxon>
    </lineage>
</organism>
<dbReference type="Proteomes" id="UP000197138">
    <property type="component" value="Unassembled WGS sequence"/>
</dbReference>
<name>A0A218WEW2_PUNGR</name>